<dbReference type="PROSITE" id="PS51257">
    <property type="entry name" value="PROKAR_LIPOPROTEIN"/>
    <property type="match status" value="1"/>
</dbReference>
<proteinExistence type="predicted"/>
<evidence type="ECO:0000256" key="1">
    <source>
        <dbReference type="SAM" id="MobiDB-lite"/>
    </source>
</evidence>
<keyword evidence="2" id="KW-0732">Signal</keyword>
<feature type="signal peptide" evidence="2">
    <location>
        <begin position="1"/>
        <end position="21"/>
    </location>
</feature>
<dbReference type="RefSeq" id="WP_377918180.1">
    <property type="nucleotide sequence ID" value="NZ_JBHRZT010000072.1"/>
</dbReference>
<dbReference type="EMBL" id="JBHRZT010000072">
    <property type="protein sequence ID" value="MFC3885789.1"/>
    <property type="molecule type" value="Genomic_DNA"/>
</dbReference>
<dbReference type="CDD" id="cd05379">
    <property type="entry name" value="CAP_bacterial"/>
    <property type="match status" value="1"/>
</dbReference>
<dbReference type="PANTHER" id="PTHR31157:SF1">
    <property type="entry name" value="SCP DOMAIN-CONTAINING PROTEIN"/>
    <property type="match status" value="1"/>
</dbReference>
<organism evidence="4 5">
    <name type="scientific">Bacillus songklensis</name>
    <dbReference type="NCBI Taxonomy" id="1069116"/>
    <lineage>
        <taxon>Bacteria</taxon>
        <taxon>Bacillati</taxon>
        <taxon>Bacillota</taxon>
        <taxon>Bacilli</taxon>
        <taxon>Bacillales</taxon>
        <taxon>Bacillaceae</taxon>
        <taxon>Bacillus</taxon>
    </lineage>
</organism>
<keyword evidence="5" id="KW-1185">Reference proteome</keyword>
<sequence length="253" mass="28276">MKKLHVLTGTLIFILSLAVISGCNTDRRNLGAENMNENREENRNEKTPSPVKVVNTENGRITGEPVSYNTDRMSIKARSSRVPNNNMMNTPQDYNMNTNMNTNLNTINNPDTGQMAPWVPAPPPSDVNGDSLIQQVVQLTNEQRRQNGLPGLQMDAELSNMAQTKARDMLDNHYFSHTSPTYGSPFEMMKRFGISYTSAGENIAQGQQTAEQVVSDWMNSPGHRANILNSRFTHIGVGHTTSEGYWTQEFIGR</sequence>
<dbReference type="InterPro" id="IPR014044">
    <property type="entry name" value="CAP_dom"/>
</dbReference>
<dbReference type="Proteomes" id="UP001595752">
    <property type="component" value="Unassembled WGS sequence"/>
</dbReference>
<evidence type="ECO:0000259" key="3">
    <source>
        <dbReference type="Pfam" id="PF00188"/>
    </source>
</evidence>
<feature type="region of interest" description="Disordered" evidence="1">
    <location>
        <begin position="33"/>
        <end position="55"/>
    </location>
</feature>
<evidence type="ECO:0000313" key="5">
    <source>
        <dbReference type="Proteomes" id="UP001595752"/>
    </source>
</evidence>
<evidence type="ECO:0000313" key="4">
    <source>
        <dbReference type="EMBL" id="MFC3885789.1"/>
    </source>
</evidence>
<feature type="domain" description="SCP" evidence="3">
    <location>
        <begin position="138"/>
        <end position="250"/>
    </location>
</feature>
<gene>
    <name evidence="4" type="ORF">ACFOU2_20850</name>
</gene>
<protein>
    <submittedName>
        <fullName evidence="4">CAP domain-containing protein</fullName>
    </submittedName>
</protein>
<comment type="caution">
    <text evidence="4">The sequence shown here is derived from an EMBL/GenBank/DDBJ whole genome shotgun (WGS) entry which is preliminary data.</text>
</comment>
<dbReference type="Gene3D" id="3.40.33.10">
    <property type="entry name" value="CAP"/>
    <property type="match status" value="1"/>
</dbReference>
<evidence type="ECO:0000256" key="2">
    <source>
        <dbReference type="SAM" id="SignalP"/>
    </source>
</evidence>
<dbReference type="SUPFAM" id="SSF55797">
    <property type="entry name" value="PR-1-like"/>
    <property type="match status" value="1"/>
</dbReference>
<name>A0ABV8B8H5_9BACI</name>
<feature type="compositionally biased region" description="Basic and acidic residues" evidence="1">
    <location>
        <begin position="33"/>
        <end position="46"/>
    </location>
</feature>
<dbReference type="InterPro" id="IPR014258">
    <property type="entry name" value="CAP_domain_YkwD-like"/>
</dbReference>
<dbReference type="Pfam" id="PF00188">
    <property type="entry name" value="CAP"/>
    <property type="match status" value="1"/>
</dbReference>
<reference evidence="5" key="1">
    <citation type="journal article" date="2019" name="Int. J. Syst. Evol. Microbiol.">
        <title>The Global Catalogue of Microorganisms (GCM) 10K type strain sequencing project: providing services to taxonomists for standard genome sequencing and annotation.</title>
        <authorList>
            <consortium name="The Broad Institute Genomics Platform"/>
            <consortium name="The Broad Institute Genome Sequencing Center for Infectious Disease"/>
            <person name="Wu L."/>
            <person name="Ma J."/>
        </authorList>
    </citation>
    <scope>NUCLEOTIDE SEQUENCE [LARGE SCALE GENOMIC DNA]</scope>
    <source>
        <strain evidence="5">CCUG 61889</strain>
    </source>
</reference>
<dbReference type="InterPro" id="IPR035940">
    <property type="entry name" value="CAP_sf"/>
</dbReference>
<dbReference type="PANTHER" id="PTHR31157">
    <property type="entry name" value="SCP DOMAIN-CONTAINING PROTEIN"/>
    <property type="match status" value="1"/>
</dbReference>
<feature type="chain" id="PRO_5045534421" evidence="2">
    <location>
        <begin position="22"/>
        <end position="253"/>
    </location>
</feature>
<dbReference type="NCBIfam" id="TIGR02909">
    <property type="entry name" value="spore_YkwD"/>
    <property type="match status" value="1"/>
</dbReference>
<accession>A0ABV8B8H5</accession>